<dbReference type="AlphaFoldDB" id="A0A7X5PD93"/>
<feature type="region of interest" description="Disordered" evidence="1">
    <location>
        <begin position="1"/>
        <end position="30"/>
    </location>
</feature>
<name>A0A7X5PD93_CLOSG</name>
<evidence type="ECO:0000313" key="2">
    <source>
        <dbReference type="EMBL" id="NFR63840.1"/>
    </source>
</evidence>
<dbReference type="EMBL" id="SXCS01000048">
    <property type="protein sequence ID" value="NFR63840.1"/>
    <property type="molecule type" value="Genomic_DNA"/>
</dbReference>
<comment type="caution">
    <text evidence="2">The sequence shown here is derived from an EMBL/GenBank/DDBJ whole genome shotgun (WGS) entry which is preliminary data.</text>
</comment>
<proteinExistence type="predicted"/>
<protein>
    <submittedName>
        <fullName evidence="2">Uncharacterized protein</fullName>
    </submittedName>
</protein>
<accession>A0A7X5PD93</accession>
<dbReference type="Proteomes" id="UP000486601">
    <property type="component" value="Unassembled WGS sequence"/>
</dbReference>
<gene>
    <name evidence="2" type="ORF">FDF70_20875</name>
</gene>
<feature type="non-terminal residue" evidence="2">
    <location>
        <position position="152"/>
    </location>
</feature>
<reference evidence="2 3" key="1">
    <citation type="submission" date="2019-04" db="EMBL/GenBank/DDBJ databases">
        <title>Genome sequencing of Clostridium botulinum Groups I-IV and Clostridium butyricum.</title>
        <authorList>
            <person name="Brunt J."/>
            <person name="Van Vliet A.H.M."/>
            <person name="Stringer S.C."/>
            <person name="Carter A.T."/>
            <person name="Peck M.W."/>
        </authorList>
    </citation>
    <scope>NUCLEOTIDE SEQUENCE [LARGE SCALE GENOMIC DNA]</scope>
    <source>
        <strain evidence="2 3">IFR 18/108</strain>
    </source>
</reference>
<organism evidence="2 3">
    <name type="scientific">Clostridium sporogenes</name>
    <dbReference type="NCBI Taxonomy" id="1509"/>
    <lineage>
        <taxon>Bacteria</taxon>
        <taxon>Bacillati</taxon>
        <taxon>Bacillota</taxon>
        <taxon>Clostridia</taxon>
        <taxon>Eubacteriales</taxon>
        <taxon>Clostridiaceae</taxon>
        <taxon>Clostridium</taxon>
    </lineage>
</organism>
<feature type="non-terminal residue" evidence="2">
    <location>
        <position position="1"/>
    </location>
</feature>
<evidence type="ECO:0000313" key="3">
    <source>
        <dbReference type="Proteomes" id="UP000486601"/>
    </source>
</evidence>
<sequence>KEEKEAKDAVEKAEKTKKDEDIKDAENKVSKLEDGKVKDDLTSRLDDLEKQIKAEKDAYIKAYNAVKKAKSTLDKEDYEYAKKAVHDLNTTIYKNEKTQLQRVLDALKPYIDRKETQSKQEERNQIRNIESLIRKAIATKDPKTIEEAQAAI</sequence>
<evidence type="ECO:0000256" key="1">
    <source>
        <dbReference type="SAM" id="MobiDB-lite"/>
    </source>
</evidence>